<dbReference type="Proteomes" id="UP000029223">
    <property type="component" value="Unassembled WGS sequence"/>
</dbReference>
<protein>
    <submittedName>
        <fullName evidence="1">Uncharacterized protein</fullName>
    </submittedName>
</protein>
<proteinExistence type="predicted"/>
<organism evidence="1 2">
    <name type="scientific">Vibrio variabilis</name>
    <dbReference type="NCBI Taxonomy" id="990271"/>
    <lineage>
        <taxon>Bacteria</taxon>
        <taxon>Pseudomonadati</taxon>
        <taxon>Pseudomonadota</taxon>
        <taxon>Gammaproteobacteria</taxon>
        <taxon>Vibrionales</taxon>
        <taxon>Vibrionaceae</taxon>
        <taxon>Vibrio</taxon>
    </lineage>
</organism>
<evidence type="ECO:0000313" key="1">
    <source>
        <dbReference type="EMBL" id="GAL30449.1"/>
    </source>
</evidence>
<reference evidence="2" key="1">
    <citation type="submission" date="2014-09" db="EMBL/GenBank/DDBJ databases">
        <title>Vibrio variabilis JCM 19239. (C206) whole genome shotgun sequence.</title>
        <authorList>
            <person name="Sawabe T."/>
            <person name="Meirelles P."/>
            <person name="Nakanishi M."/>
            <person name="Sayaka M."/>
            <person name="Hattori M."/>
            <person name="Ohkuma M."/>
        </authorList>
    </citation>
    <scope>NUCLEOTIDE SEQUENCE [LARGE SCALE GENOMIC DNA]</scope>
    <source>
        <strain evidence="2">JCM 19239</strain>
    </source>
</reference>
<gene>
    <name evidence="1" type="ORF">JCM19239_1325</name>
</gene>
<accession>A0ABQ0JNV4</accession>
<keyword evidence="2" id="KW-1185">Reference proteome</keyword>
<reference evidence="2" key="2">
    <citation type="submission" date="2014-09" db="EMBL/GenBank/DDBJ databases">
        <authorList>
            <consortium name="NBRP consortium"/>
            <person name="Sawabe T."/>
            <person name="Meirelles P."/>
            <person name="Nakanishi M."/>
            <person name="Sayaka M."/>
            <person name="Hattori M."/>
            <person name="Ohkuma M."/>
        </authorList>
    </citation>
    <scope>NUCLEOTIDE SEQUENCE [LARGE SCALE GENOMIC DNA]</scope>
    <source>
        <strain evidence="2">JCM 19239</strain>
    </source>
</reference>
<name>A0ABQ0JNV4_9VIBR</name>
<dbReference type="EMBL" id="BBMS01000096">
    <property type="protein sequence ID" value="GAL30449.1"/>
    <property type="molecule type" value="Genomic_DNA"/>
</dbReference>
<evidence type="ECO:0000313" key="2">
    <source>
        <dbReference type="Proteomes" id="UP000029223"/>
    </source>
</evidence>
<sequence length="39" mass="4495">MAYRIMTYTNATKNGFLVIGGTRLLSHPYLKPRKTVLRI</sequence>
<comment type="caution">
    <text evidence="1">The sequence shown here is derived from an EMBL/GenBank/DDBJ whole genome shotgun (WGS) entry which is preliminary data.</text>
</comment>